<keyword evidence="3" id="KW-1185">Reference proteome</keyword>
<dbReference type="Gene3D" id="1.20.1270.350">
    <property type="entry name" value="Dedicator of cytokinesis N-terminal subdomain"/>
    <property type="match status" value="1"/>
</dbReference>
<evidence type="ECO:0000259" key="1">
    <source>
        <dbReference type="Pfam" id="PF16172"/>
    </source>
</evidence>
<dbReference type="GO" id="GO:0007520">
    <property type="term" value="P:myoblast fusion"/>
    <property type="evidence" value="ECO:0007669"/>
    <property type="project" value="TreeGrafter"/>
</dbReference>
<dbReference type="GO" id="GO:0005085">
    <property type="term" value="F:guanyl-nucleotide exchange factor activity"/>
    <property type="evidence" value="ECO:0007669"/>
    <property type="project" value="InterPro"/>
</dbReference>
<dbReference type="InterPro" id="IPR032376">
    <property type="entry name" value="DOCK_N"/>
</dbReference>
<evidence type="ECO:0000313" key="3">
    <source>
        <dbReference type="Proteomes" id="UP000287033"/>
    </source>
</evidence>
<dbReference type="GO" id="GO:0007264">
    <property type="term" value="P:small GTPase-mediated signal transduction"/>
    <property type="evidence" value="ECO:0007669"/>
    <property type="project" value="InterPro"/>
</dbReference>
<dbReference type="STRING" id="137246.A0A401TFU7"/>
<dbReference type="PANTHER" id="PTHR45653">
    <property type="entry name" value="DEDICATOR OF CYTOKINESIS"/>
    <property type="match status" value="1"/>
</dbReference>
<accession>A0A401TFU7</accession>
<dbReference type="OrthoDB" id="18896at2759"/>
<dbReference type="InterPro" id="IPR026791">
    <property type="entry name" value="DOCK"/>
</dbReference>
<dbReference type="GO" id="GO:0031267">
    <property type="term" value="F:small GTPase binding"/>
    <property type="evidence" value="ECO:0007669"/>
    <property type="project" value="TreeGrafter"/>
</dbReference>
<proteinExistence type="predicted"/>
<dbReference type="AlphaFoldDB" id="A0A401TFU7"/>
<dbReference type="GO" id="GO:0005886">
    <property type="term" value="C:plasma membrane"/>
    <property type="evidence" value="ECO:0007669"/>
    <property type="project" value="TreeGrafter"/>
</dbReference>
<dbReference type="Pfam" id="PF16172">
    <property type="entry name" value="DOCK_N"/>
    <property type="match status" value="1"/>
</dbReference>
<dbReference type="GO" id="GO:0005737">
    <property type="term" value="C:cytoplasm"/>
    <property type="evidence" value="ECO:0007669"/>
    <property type="project" value="TreeGrafter"/>
</dbReference>
<evidence type="ECO:0000313" key="2">
    <source>
        <dbReference type="EMBL" id="GCC41486.1"/>
    </source>
</evidence>
<dbReference type="Proteomes" id="UP000287033">
    <property type="component" value="Unassembled WGS sequence"/>
</dbReference>
<sequence length="122" mass="13392">MFYHVRDMTYSLIEGRSQILSGTLPKDELTELKSKVIAKIDYGNRILGLDLVVRDENGNVQDPDLTSTISLFKAHEAVSRGINERIQEEKVSPPFPGEIPADISCQAFPKAGASLPASVTSF</sequence>
<dbReference type="EMBL" id="BEZZ01052258">
    <property type="protein sequence ID" value="GCC41486.1"/>
    <property type="molecule type" value="Genomic_DNA"/>
</dbReference>
<protein>
    <recommendedName>
        <fullName evidence="1">Dedicator of cytokinesis N-terminal domain-containing protein</fullName>
    </recommendedName>
</protein>
<dbReference type="InterPro" id="IPR042455">
    <property type="entry name" value="DOCK_N_sub1"/>
</dbReference>
<comment type="caution">
    <text evidence="2">The sequence shown here is derived from an EMBL/GenBank/DDBJ whole genome shotgun (WGS) entry which is preliminary data.</text>
</comment>
<reference evidence="2 3" key="1">
    <citation type="journal article" date="2018" name="Nat. Ecol. Evol.">
        <title>Shark genomes provide insights into elasmobranch evolution and the origin of vertebrates.</title>
        <authorList>
            <person name="Hara Y"/>
            <person name="Yamaguchi K"/>
            <person name="Onimaru K"/>
            <person name="Kadota M"/>
            <person name="Koyanagi M"/>
            <person name="Keeley SD"/>
            <person name="Tatsumi K"/>
            <person name="Tanaka K"/>
            <person name="Motone F"/>
            <person name="Kageyama Y"/>
            <person name="Nozu R"/>
            <person name="Adachi N"/>
            <person name="Nishimura O"/>
            <person name="Nakagawa R"/>
            <person name="Tanegashima C"/>
            <person name="Kiyatake I"/>
            <person name="Matsumoto R"/>
            <person name="Murakumo K"/>
            <person name="Nishida K"/>
            <person name="Terakita A"/>
            <person name="Kuratani S"/>
            <person name="Sato K"/>
            <person name="Hyodo S Kuraku.S."/>
        </authorList>
    </citation>
    <scope>NUCLEOTIDE SEQUENCE [LARGE SCALE GENOMIC DNA]</scope>
</reference>
<name>A0A401TFU7_CHIPU</name>
<gene>
    <name evidence="2" type="ORF">chiPu_0025103</name>
</gene>
<feature type="domain" description="Dedicator of cytokinesis N-terminal" evidence="1">
    <location>
        <begin position="2"/>
        <end position="85"/>
    </location>
</feature>
<dbReference type="GO" id="GO:0016477">
    <property type="term" value="P:cell migration"/>
    <property type="evidence" value="ECO:0007669"/>
    <property type="project" value="TreeGrafter"/>
</dbReference>
<organism evidence="2 3">
    <name type="scientific">Chiloscyllium punctatum</name>
    <name type="common">Brownbanded bambooshark</name>
    <name type="synonym">Hemiscyllium punctatum</name>
    <dbReference type="NCBI Taxonomy" id="137246"/>
    <lineage>
        <taxon>Eukaryota</taxon>
        <taxon>Metazoa</taxon>
        <taxon>Chordata</taxon>
        <taxon>Craniata</taxon>
        <taxon>Vertebrata</taxon>
        <taxon>Chondrichthyes</taxon>
        <taxon>Elasmobranchii</taxon>
        <taxon>Galeomorphii</taxon>
        <taxon>Galeoidea</taxon>
        <taxon>Orectolobiformes</taxon>
        <taxon>Hemiscylliidae</taxon>
        <taxon>Chiloscyllium</taxon>
    </lineage>
</organism>
<dbReference type="PANTHER" id="PTHR45653:SF10">
    <property type="entry name" value="MYOBLAST CITY, ISOFORM B"/>
    <property type="match status" value="1"/>
</dbReference>